<sequence length="96" mass="10441">MGSRPINFSNIAVQNADKVSVPQNCMKVQFSSSTEWHQGVLEFGLNSMDLTGLPSTFSEITVLPTNQGFCHVEGNGFIDAALFSAPTAEREEHIPL</sequence>
<evidence type="ECO:0000313" key="1">
    <source>
        <dbReference type="EMBL" id="RAL38785.1"/>
    </source>
</evidence>
<accession>A0A328CZ99</accession>
<dbReference type="AlphaFoldDB" id="A0A328CZ99"/>
<dbReference type="EMBL" id="NQVE01000206">
    <property type="protein sequence ID" value="RAL38785.1"/>
    <property type="molecule type" value="Genomic_DNA"/>
</dbReference>
<proteinExistence type="predicted"/>
<organism evidence="1 2">
    <name type="scientific">Cuscuta australis</name>
    <dbReference type="NCBI Taxonomy" id="267555"/>
    <lineage>
        <taxon>Eukaryota</taxon>
        <taxon>Viridiplantae</taxon>
        <taxon>Streptophyta</taxon>
        <taxon>Embryophyta</taxon>
        <taxon>Tracheophyta</taxon>
        <taxon>Spermatophyta</taxon>
        <taxon>Magnoliopsida</taxon>
        <taxon>eudicotyledons</taxon>
        <taxon>Gunneridae</taxon>
        <taxon>Pentapetalae</taxon>
        <taxon>asterids</taxon>
        <taxon>lamiids</taxon>
        <taxon>Solanales</taxon>
        <taxon>Convolvulaceae</taxon>
        <taxon>Cuscuteae</taxon>
        <taxon>Cuscuta</taxon>
        <taxon>Cuscuta subgen. Grammica</taxon>
        <taxon>Cuscuta sect. Cleistogrammica</taxon>
    </lineage>
</organism>
<keyword evidence="2" id="KW-1185">Reference proteome</keyword>
<name>A0A328CZ99_9ASTE</name>
<dbReference type="Proteomes" id="UP000249390">
    <property type="component" value="Unassembled WGS sequence"/>
</dbReference>
<reference evidence="1 2" key="1">
    <citation type="submission" date="2018-06" db="EMBL/GenBank/DDBJ databases">
        <title>The Genome of Cuscuta australis (Dodder) Provides Insight into the Evolution of Plant Parasitism.</title>
        <authorList>
            <person name="Liu H."/>
        </authorList>
    </citation>
    <scope>NUCLEOTIDE SEQUENCE [LARGE SCALE GENOMIC DNA]</scope>
    <source>
        <strain evidence="2">cv. Yunnan</strain>
        <tissue evidence="1">Vines</tissue>
    </source>
</reference>
<evidence type="ECO:0000313" key="2">
    <source>
        <dbReference type="Proteomes" id="UP000249390"/>
    </source>
</evidence>
<comment type="caution">
    <text evidence="1">The sequence shown here is derived from an EMBL/GenBank/DDBJ whole genome shotgun (WGS) entry which is preliminary data.</text>
</comment>
<gene>
    <name evidence="1" type="ORF">DM860_013466</name>
</gene>
<protein>
    <submittedName>
        <fullName evidence="1">Uncharacterized protein</fullName>
    </submittedName>
</protein>